<reference evidence="5" key="2">
    <citation type="submission" date="2024-06" db="UniProtKB">
        <authorList>
            <consortium name="EnsemblMetazoa"/>
        </authorList>
    </citation>
    <scope>IDENTIFICATION</scope>
</reference>
<dbReference type="PROSITE" id="PS50088">
    <property type="entry name" value="ANK_REPEAT"/>
    <property type="match status" value="2"/>
</dbReference>
<dbReference type="Proteomes" id="UP000007879">
    <property type="component" value="Unassembled WGS sequence"/>
</dbReference>
<evidence type="ECO:0000256" key="3">
    <source>
        <dbReference type="PROSITE-ProRule" id="PRU00023"/>
    </source>
</evidence>
<dbReference type="EnsemblMetazoa" id="XM_019999448.1">
    <property type="protein sequence ID" value="XP_019855007.1"/>
    <property type="gene ID" value="LOC105313608"/>
</dbReference>
<dbReference type="SMART" id="SM00248">
    <property type="entry name" value="ANK"/>
    <property type="match status" value="3"/>
</dbReference>
<keyword evidence="6" id="KW-1185">Reference proteome</keyword>
<dbReference type="KEGG" id="aqu:105313608"/>
<protein>
    <submittedName>
        <fullName evidence="5">Uncharacterized protein</fullName>
    </submittedName>
</protein>
<name>A0AAN0JE28_AMPQE</name>
<dbReference type="Gene3D" id="1.25.40.20">
    <property type="entry name" value="Ankyrin repeat-containing domain"/>
    <property type="match status" value="1"/>
</dbReference>
<dbReference type="RefSeq" id="XP_019855007.1">
    <property type="nucleotide sequence ID" value="XM_019999448.1"/>
</dbReference>
<keyword evidence="2 3" id="KW-0040">ANK repeat</keyword>
<dbReference type="Pfam" id="PF12796">
    <property type="entry name" value="Ank_2"/>
    <property type="match status" value="1"/>
</dbReference>
<dbReference type="InterPro" id="IPR036770">
    <property type="entry name" value="Ankyrin_rpt-contain_sf"/>
</dbReference>
<dbReference type="SUPFAM" id="SSF48403">
    <property type="entry name" value="Ankyrin repeat"/>
    <property type="match status" value="1"/>
</dbReference>
<dbReference type="AlphaFoldDB" id="A0AAN0JE28"/>
<accession>A0AAN0JE28</accession>
<proteinExistence type="predicted"/>
<evidence type="ECO:0000256" key="4">
    <source>
        <dbReference type="SAM" id="Coils"/>
    </source>
</evidence>
<evidence type="ECO:0000313" key="6">
    <source>
        <dbReference type="Proteomes" id="UP000007879"/>
    </source>
</evidence>
<feature type="repeat" description="ANK" evidence="3">
    <location>
        <begin position="230"/>
        <end position="254"/>
    </location>
</feature>
<feature type="coiled-coil region" evidence="4">
    <location>
        <begin position="55"/>
        <end position="96"/>
    </location>
</feature>
<dbReference type="PANTHER" id="PTHR24171:SF9">
    <property type="entry name" value="ANKYRIN REPEAT DOMAIN-CONTAINING PROTEIN 39"/>
    <property type="match status" value="1"/>
</dbReference>
<dbReference type="PANTHER" id="PTHR24171">
    <property type="entry name" value="ANKYRIN REPEAT DOMAIN-CONTAINING PROTEIN 39-RELATED"/>
    <property type="match status" value="1"/>
</dbReference>
<keyword evidence="4" id="KW-0175">Coiled coil</keyword>
<sequence length="294" mass="33859">MKKKNKELSDRLDGEKIKYRASLSASSFNDSAASRVRRGMAQEIDDLKFHFKAMNSPLENTIKELQEEITILNEKLVTERQHKEQIQNKIDETNKTIEDKVQPSQEVTVKLDDLQHEAQLTRIQLLNSFKDANYDDAIRFLPYVKNHKHLRHQFTIIAASYQVEANLLYMASWNGWLSIIKDLITKYNCNSQEEDSNGNTCLHYAAMRNHVDVMKYLFTEHSDFMAINRDGWTPLHTAAFYGHSQAVEHLLSTGKCDPLAKDNLGWTPFKLAKEFGCTDTLTILKKFGGIDCNK</sequence>
<keyword evidence="1" id="KW-0677">Repeat</keyword>
<evidence type="ECO:0000256" key="2">
    <source>
        <dbReference type="ARBA" id="ARBA00023043"/>
    </source>
</evidence>
<evidence type="ECO:0000313" key="5">
    <source>
        <dbReference type="EnsemblMetazoa" id="XP_019855007.1"/>
    </source>
</evidence>
<evidence type="ECO:0000256" key="1">
    <source>
        <dbReference type="ARBA" id="ARBA00022737"/>
    </source>
</evidence>
<reference evidence="6" key="1">
    <citation type="journal article" date="2010" name="Nature">
        <title>The Amphimedon queenslandica genome and the evolution of animal complexity.</title>
        <authorList>
            <person name="Srivastava M."/>
            <person name="Simakov O."/>
            <person name="Chapman J."/>
            <person name="Fahey B."/>
            <person name="Gauthier M.E."/>
            <person name="Mitros T."/>
            <person name="Richards G.S."/>
            <person name="Conaco C."/>
            <person name="Dacre M."/>
            <person name="Hellsten U."/>
            <person name="Larroux C."/>
            <person name="Putnam N.H."/>
            <person name="Stanke M."/>
            <person name="Adamska M."/>
            <person name="Darling A."/>
            <person name="Degnan S.M."/>
            <person name="Oakley T.H."/>
            <person name="Plachetzki D.C."/>
            <person name="Zhai Y."/>
            <person name="Adamski M."/>
            <person name="Calcino A."/>
            <person name="Cummins S.F."/>
            <person name="Goodstein D.M."/>
            <person name="Harris C."/>
            <person name="Jackson D.J."/>
            <person name="Leys S.P."/>
            <person name="Shu S."/>
            <person name="Woodcroft B.J."/>
            <person name="Vervoort M."/>
            <person name="Kosik K.S."/>
            <person name="Manning G."/>
            <person name="Degnan B.M."/>
            <person name="Rokhsar D.S."/>
        </authorList>
    </citation>
    <scope>NUCLEOTIDE SEQUENCE [LARGE SCALE GENOMIC DNA]</scope>
</reference>
<feature type="repeat" description="ANK" evidence="3">
    <location>
        <begin position="197"/>
        <end position="229"/>
    </location>
</feature>
<organism evidence="5 6">
    <name type="scientific">Amphimedon queenslandica</name>
    <name type="common">Sponge</name>
    <dbReference type="NCBI Taxonomy" id="400682"/>
    <lineage>
        <taxon>Eukaryota</taxon>
        <taxon>Metazoa</taxon>
        <taxon>Porifera</taxon>
        <taxon>Demospongiae</taxon>
        <taxon>Heteroscleromorpha</taxon>
        <taxon>Haplosclerida</taxon>
        <taxon>Niphatidae</taxon>
        <taxon>Amphimedon</taxon>
    </lineage>
</organism>
<dbReference type="InterPro" id="IPR002110">
    <property type="entry name" value="Ankyrin_rpt"/>
</dbReference>
<dbReference type="GeneID" id="105313608"/>
<dbReference type="PROSITE" id="PS50297">
    <property type="entry name" value="ANK_REP_REGION"/>
    <property type="match status" value="2"/>
</dbReference>